<evidence type="ECO:0000259" key="1">
    <source>
        <dbReference type="Pfam" id="PF06452"/>
    </source>
</evidence>
<proteinExistence type="predicted"/>
<keyword evidence="3" id="KW-1185">Reference proteome</keyword>
<accession>A0ABX1ZQA0</accession>
<dbReference type="RefSeq" id="WP_171684037.1">
    <property type="nucleotide sequence ID" value="NZ_WHNZ01000030.1"/>
</dbReference>
<dbReference type="EMBL" id="WHNZ01000030">
    <property type="protein sequence ID" value="NOV01205.1"/>
    <property type="molecule type" value="Genomic_DNA"/>
</dbReference>
<dbReference type="Pfam" id="PF06452">
    <property type="entry name" value="CBM9_1"/>
    <property type="match status" value="1"/>
</dbReference>
<reference evidence="2 3" key="1">
    <citation type="submission" date="2019-10" db="EMBL/GenBank/DDBJ databases">
        <title>Description of Paenibacillus pedi sp. nov.</title>
        <authorList>
            <person name="Carlier A."/>
            <person name="Qi S."/>
        </authorList>
    </citation>
    <scope>NUCLEOTIDE SEQUENCE [LARGE SCALE GENOMIC DNA]</scope>
    <source>
        <strain evidence="2 3">LMG 31457</strain>
    </source>
</reference>
<dbReference type="CDD" id="cd09620">
    <property type="entry name" value="CBM9_like_3"/>
    <property type="match status" value="1"/>
</dbReference>
<comment type="caution">
    <text evidence="2">The sequence shown here is derived from an EMBL/GenBank/DDBJ whole genome shotgun (WGS) entry which is preliminary data.</text>
</comment>
<protein>
    <recommendedName>
        <fullName evidence="1">Carbohydrate-binding domain-containing protein</fullName>
    </recommendedName>
</protein>
<feature type="domain" description="Carbohydrate-binding" evidence="1">
    <location>
        <begin position="17"/>
        <end position="226"/>
    </location>
</feature>
<evidence type="ECO:0000313" key="2">
    <source>
        <dbReference type="EMBL" id="NOV01205.1"/>
    </source>
</evidence>
<sequence length="228" mass="26535">MRYECRFINAAEGHLPWEEMAAGTLVEVVTGGKPRLETRFRACWTEDVLHVRFECEDDHVVATMERRDDPIYEEDVVEVFLDPIGTGRIYYEFELSPKGVEFDALIRNSLDGNKEVDVAWDAKGLTTSVADGEAGWKHYELRIPFADLLAEGGEERELGRERELELGRMQELERERMRVPRHGAEWGWNLYRIDDDMAGNRHYWAWSPTGKVNFHIPQRFGTLVFVKE</sequence>
<dbReference type="Gene3D" id="2.60.40.1190">
    <property type="match status" value="1"/>
</dbReference>
<dbReference type="InterPro" id="IPR010502">
    <property type="entry name" value="Carb-bd_dom_fam9"/>
</dbReference>
<organism evidence="2 3">
    <name type="scientific">Paenibacillus planticolens</name>
    <dbReference type="NCBI Taxonomy" id="2654976"/>
    <lineage>
        <taxon>Bacteria</taxon>
        <taxon>Bacillati</taxon>
        <taxon>Bacillota</taxon>
        <taxon>Bacilli</taxon>
        <taxon>Bacillales</taxon>
        <taxon>Paenibacillaceae</taxon>
        <taxon>Paenibacillus</taxon>
    </lineage>
</organism>
<name>A0ABX1ZQA0_9BACL</name>
<dbReference type="SUPFAM" id="SSF49344">
    <property type="entry name" value="CBD9-like"/>
    <property type="match status" value="1"/>
</dbReference>
<dbReference type="Proteomes" id="UP000618579">
    <property type="component" value="Unassembled WGS sequence"/>
</dbReference>
<evidence type="ECO:0000313" key="3">
    <source>
        <dbReference type="Proteomes" id="UP000618579"/>
    </source>
</evidence>
<gene>
    <name evidence="2" type="ORF">GC097_14405</name>
</gene>